<evidence type="ECO:0000313" key="3">
    <source>
        <dbReference type="Proteomes" id="UP000826234"/>
    </source>
</evidence>
<gene>
    <name evidence="2" type="ORF">JD844_000786</name>
</gene>
<evidence type="ECO:0000256" key="1">
    <source>
        <dbReference type="SAM" id="MobiDB-lite"/>
    </source>
</evidence>
<comment type="caution">
    <text evidence="2">The sequence shown here is derived from an EMBL/GenBank/DDBJ whole genome shotgun (WGS) entry which is preliminary data.</text>
</comment>
<evidence type="ECO:0000313" key="2">
    <source>
        <dbReference type="EMBL" id="KAH0626067.1"/>
    </source>
</evidence>
<accession>A0ABQ7T8L0</accession>
<protein>
    <submittedName>
        <fullName evidence="2">Uncharacterized protein</fullName>
    </submittedName>
</protein>
<dbReference type="EMBL" id="JAIPUX010000521">
    <property type="protein sequence ID" value="KAH0626067.1"/>
    <property type="molecule type" value="Genomic_DNA"/>
</dbReference>
<proteinExistence type="predicted"/>
<sequence>MTKDYQDVTSVETEDEGDLPVRTGRKIDADLSEMQESLKSINRTVFLELAALKEKEANEGKVFTKMNAMAKNLTEEVKEAKTHFEDHISKLQTAFLKLNCELEDTKHNRSGQELEGISLCRNREERVDQSLPLALFLFSMALGPQEQSPWMPSNHLPKILHRGQF</sequence>
<feature type="region of interest" description="Disordered" evidence="1">
    <location>
        <begin position="1"/>
        <end position="21"/>
    </location>
</feature>
<organism evidence="2 3">
    <name type="scientific">Phrynosoma platyrhinos</name>
    <name type="common">Desert horned lizard</name>
    <dbReference type="NCBI Taxonomy" id="52577"/>
    <lineage>
        <taxon>Eukaryota</taxon>
        <taxon>Metazoa</taxon>
        <taxon>Chordata</taxon>
        <taxon>Craniata</taxon>
        <taxon>Vertebrata</taxon>
        <taxon>Euteleostomi</taxon>
        <taxon>Lepidosauria</taxon>
        <taxon>Squamata</taxon>
        <taxon>Bifurcata</taxon>
        <taxon>Unidentata</taxon>
        <taxon>Episquamata</taxon>
        <taxon>Toxicofera</taxon>
        <taxon>Iguania</taxon>
        <taxon>Phrynosomatidae</taxon>
        <taxon>Phrynosomatinae</taxon>
        <taxon>Phrynosoma</taxon>
    </lineage>
</organism>
<dbReference type="Proteomes" id="UP000826234">
    <property type="component" value="Unassembled WGS sequence"/>
</dbReference>
<reference evidence="2 3" key="1">
    <citation type="journal article" date="2022" name="Gigascience">
        <title>A chromosome-level genome assembly and annotation of the desert horned lizard, Phrynosoma platyrhinos, provides insight into chromosomal rearrangements among reptiles.</title>
        <authorList>
            <person name="Koochekian N."/>
            <person name="Ascanio A."/>
            <person name="Farleigh K."/>
            <person name="Card D.C."/>
            <person name="Schield D.R."/>
            <person name="Castoe T.A."/>
            <person name="Jezkova T."/>
        </authorList>
    </citation>
    <scope>NUCLEOTIDE SEQUENCE [LARGE SCALE GENOMIC DNA]</scope>
    <source>
        <strain evidence="2">NK-2021</strain>
    </source>
</reference>
<keyword evidence="3" id="KW-1185">Reference proteome</keyword>
<name>A0ABQ7T8L0_PHRPL</name>